<sequence>MRHDRATGSSWSGVVGDGVVAMGVPVVGDGAGSVVDAPDVGGGTAVELDVEVGVRDVVVGDADGLLPPVGWQPARTAHARTAPAITRATAKSLQLCIFGSP</sequence>
<dbReference type="Proteomes" id="UP001500928">
    <property type="component" value="Unassembled WGS sequence"/>
</dbReference>
<evidence type="ECO:0000313" key="1">
    <source>
        <dbReference type="EMBL" id="GAA4785613.1"/>
    </source>
</evidence>
<name>A0ABP9ATB2_9PSEU</name>
<organism evidence="1 2">
    <name type="scientific">Actinomycetospora chlora</name>
    <dbReference type="NCBI Taxonomy" id="663608"/>
    <lineage>
        <taxon>Bacteria</taxon>
        <taxon>Bacillati</taxon>
        <taxon>Actinomycetota</taxon>
        <taxon>Actinomycetes</taxon>
        <taxon>Pseudonocardiales</taxon>
        <taxon>Pseudonocardiaceae</taxon>
        <taxon>Actinomycetospora</taxon>
    </lineage>
</organism>
<reference evidence="2" key="1">
    <citation type="journal article" date="2019" name="Int. J. Syst. Evol. Microbiol.">
        <title>The Global Catalogue of Microorganisms (GCM) 10K type strain sequencing project: providing services to taxonomists for standard genome sequencing and annotation.</title>
        <authorList>
            <consortium name="The Broad Institute Genomics Platform"/>
            <consortium name="The Broad Institute Genome Sequencing Center for Infectious Disease"/>
            <person name="Wu L."/>
            <person name="Ma J."/>
        </authorList>
    </citation>
    <scope>NUCLEOTIDE SEQUENCE [LARGE SCALE GENOMIC DNA]</scope>
    <source>
        <strain evidence="2">JCM 17979</strain>
    </source>
</reference>
<gene>
    <name evidence="1" type="ORF">GCM10023200_19430</name>
</gene>
<evidence type="ECO:0000313" key="2">
    <source>
        <dbReference type="Proteomes" id="UP001500928"/>
    </source>
</evidence>
<keyword evidence="2" id="KW-1185">Reference proteome</keyword>
<proteinExistence type="predicted"/>
<protein>
    <submittedName>
        <fullName evidence="1">Uncharacterized protein</fullName>
    </submittedName>
</protein>
<dbReference type="EMBL" id="BAABHO010000012">
    <property type="protein sequence ID" value="GAA4785613.1"/>
    <property type="molecule type" value="Genomic_DNA"/>
</dbReference>
<comment type="caution">
    <text evidence="1">The sequence shown here is derived from an EMBL/GenBank/DDBJ whole genome shotgun (WGS) entry which is preliminary data.</text>
</comment>
<accession>A0ABP9ATB2</accession>